<dbReference type="Proteomes" id="UP000192929">
    <property type="component" value="Unassembled WGS sequence"/>
</dbReference>
<evidence type="ECO:0000313" key="2">
    <source>
        <dbReference type="Proteomes" id="UP000192929"/>
    </source>
</evidence>
<reference evidence="2" key="1">
    <citation type="submission" date="2017-04" db="EMBL/GenBank/DDBJ databases">
        <authorList>
            <person name="Varghese N."/>
            <person name="Submissions S."/>
        </authorList>
    </citation>
    <scope>NUCLEOTIDE SEQUENCE [LARGE SCALE GENOMIC DNA]</scope>
    <source>
        <strain evidence="2">NIO-1021</strain>
    </source>
</reference>
<sequence>MAHGLALVGLPELELHGMSEAVRDETEIPRAVARLLERLNGQGAIESREVHLCYDGTSDRTLIRVTVAVGEPMMGTRPVTLPGAGTAAVIRFGERPVNTGDAWLMLDTALRGKGLTAVGPYRQTIHGDGSVTLAVPVSSGTPRTEAEASA</sequence>
<accession>A0A1X7C645</accession>
<proteinExistence type="predicted"/>
<evidence type="ECO:0000313" key="1">
    <source>
        <dbReference type="EMBL" id="SME90684.1"/>
    </source>
</evidence>
<dbReference type="AlphaFoldDB" id="A0A1X7C645"/>
<gene>
    <name evidence="1" type="ORF">SAMN06296028_101283</name>
</gene>
<keyword evidence="2" id="KW-1185">Reference proteome</keyword>
<dbReference type="EMBL" id="FXAC01000001">
    <property type="protein sequence ID" value="SME90684.1"/>
    <property type="molecule type" value="Genomic_DNA"/>
</dbReference>
<protein>
    <submittedName>
        <fullName evidence="1">Uncharacterized protein</fullName>
    </submittedName>
</protein>
<name>A0A1X7C645_9MICC</name>
<organism evidence="1 2">
    <name type="scientific">Kocuria marina subsp. indica</name>
    <dbReference type="NCBI Taxonomy" id="1049583"/>
    <lineage>
        <taxon>Bacteria</taxon>
        <taxon>Bacillati</taxon>
        <taxon>Actinomycetota</taxon>
        <taxon>Actinomycetes</taxon>
        <taxon>Micrococcales</taxon>
        <taxon>Micrococcaceae</taxon>
        <taxon>Kocuria</taxon>
    </lineage>
</organism>